<evidence type="ECO:0000256" key="5">
    <source>
        <dbReference type="ARBA" id="ARBA00023004"/>
    </source>
</evidence>
<evidence type="ECO:0000256" key="1">
    <source>
        <dbReference type="ARBA" id="ARBA00001971"/>
    </source>
</evidence>
<dbReference type="InterPro" id="IPR050121">
    <property type="entry name" value="Cytochrome_P450_monoxygenase"/>
</dbReference>
<dbReference type="PRINTS" id="PR00465">
    <property type="entry name" value="EP450IV"/>
</dbReference>
<evidence type="ECO:0000256" key="8">
    <source>
        <dbReference type="RuleBase" id="RU000461"/>
    </source>
</evidence>
<evidence type="ECO:0000256" key="9">
    <source>
        <dbReference type="SAM" id="MobiDB-lite"/>
    </source>
</evidence>
<evidence type="ECO:0000313" key="10">
    <source>
        <dbReference type="EMBL" id="THV52969.1"/>
    </source>
</evidence>
<keyword evidence="6" id="KW-0843">Virulence</keyword>
<sequence length="481" mass="55447">MIAHLADPNSLETPLRSVSTHASTRAPFIFPPQKSEQTHSDAEPYRNLPGDHSALAFDVHLIPLFAYSQHLQSNLYFHARSAYPGPKLAGVSNIRYAYNRLTGKWPWKIEEVRKHYRMAGNIHSELRLYDPPVDYSWIDDVVRIAPSELVSLTPRAGRGKYRYRNLDDNRRSQPASQPKKEKKKKSFPDIHATHVKNLETLVKTDFEDLGKDGGIAFEINPITHRDVARKLSPAFSARNTKAKEAVLHKCIDVFVDKMKAMGGEKGVELREWADWLTMDVSADMTYNRQMNQMRDEPNASKNLINELRSSFENDNEITPDSVANMKYLHACLQETFRIHQNSSDGLPRMSPGAIVDGNYIPRGVICQTSHFAAARNPRYFADPLSYRPQRWLPSNHPEYDDRYQNDDPKAFLPFNQGPRMCPASTMAWTQMKLYLAKILWTFDVEAVPGQNLSFDRDFSVYTMWDKPRFWVRFVPVKREEE</sequence>
<accession>A0A4S8REN7</accession>
<dbReference type="PANTHER" id="PTHR24305:SF210">
    <property type="entry name" value="CYTOCHROME P450 MONOOXYGENASE ASQL-RELATED"/>
    <property type="match status" value="1"/>
</dbReference>
<dbReference type="AlphaFoldDB" id="A0A4S8REN7"/>
<name>A0A4S8REN7_9HELO</name>
<dbReference type="Pfam" id="PF00067">
    <property type="entry name" value="p450"/>
    <property type="match status" value="1"/>
</dbReference>
<dbReference type="InterPro" id="IPR017972">
    <property type="entry name" value="Cyt_P450_CS"/>
</dbReference>
<evidence type="ECO:0000256" key="2">
    <source>
        <dbReference type="ARBA" id="ARBA00010617"/>
    </source>
</evidence>
<feature type="region of interest" description="Disordered" evidence="9">
    <location>
        <begin position="26"/>
        <end position="45"/>
    </location>
</feature>
<keyword evidence="4 7" id="KW-0479">Metal-binding</keyword>
<gene>
    <name evidence="10" type="ORF">BGAL_0063g00270</name>
</gene>
<dbReference type="EMBL" id="PQXL01000063">
    <property type="protein sequence ID" value="THV52969.1"/>
    <property type="molecule type" value="Genomic_DNA"/>
</dbReference>
<dbReference type="Gene3D" id="1.10.630.10">
    <property type="entry name" value="Cytochrome P450"/>
    <property type="match status" value="2"/>
</dbReference>
<keyword evidence="5 7" id="KW-0408">Iron</keyword>
<evidence type="ECO:0000313" key="11">
    <source>
        <dbReference type="Proteomes" id="UP000308671"/>
    </source>
</evidence>
<keyword evidence="8" id="KW-0503">Monooxygenase</keyword>
<evidence type="ECO:0000256" key="7">
    <source>
        <dbReference type="PIRSR" id="PIRSR602403-1"/>
    </source>
</evidence>
<dbReference type="InterPro" id="IPR036396">
    <property type="entry name" value="Cyt_P450_sf"/>
</dbReference>
<keyword evidence="3 7" id="KW-0349">Heme</keyword>
<dbReference type="SUPFAM" id="SSF48264">
    <property type="entry name" value="Cytochrome P450"/>
    <property type="match status" value="1"/>
</dbReference>
<evidence type="ECO:0008006" key="12">
    <source>
        <dbReference type="Google" id="ProtNLM"/>
    </source>
</evidence>
<evidence type="ECO:0000256" key="4">
    <source>
        <dbReference type="ARBA" id="ARBA00022723"/>
    </source>
</evidence>
<dbReference type="GO" id="GO:0020037">
    <property type="term" value="F:heme binding"/>
    <property type="evidence" value="ECO:0007669"/>
    <property type="project" value="InterPro"/>
</dbReference>
<dbReference type="InterPro" id="IPR002403">
    <property type="entry name" value="Cyt_P450_E_grp-IV"/>
</dbReference>
<dbReference type="Proteomes" id="UP000308671">
    <property type="component" value="Unassembled WGS sequence"/>
</dbReference>
<dbReference type="GO" id="GO:0005506">
    <property type="term" value="F:iron ion binding"/>
    <property type="evidence" value="ECO:0007669"/>
    <property type="project" value="InterPro"/>
</dbReference>
<evidence type="ECO:0000256" key="6">
    <source>
        <dbReference type="ARBA" id="ARBA00023026"/>
    </source>
</evidence>
<keyword evidence="11" id="KW-1185">Reference proteome</keyword>
<comment type="similarity">
    <text evidence="2 8">Belongs to the cytochrome P450 family.</text>
</comment>
<dbReference type="OrthoDB" id="1470350at2759"/>
<dbReference type="GO" id="GO:0016705">
    <property type="term" value="F:oxidoreductase activity, acting on paired donors, with incorporation or reduction of molecular oxygen"/>
    <property type="evidence" value="ECO:0007669"/>
    <property type="project" value="InterPro"/>
</dbReference>
<evidence type="ECO:0000256" key="3">
    <source>
        <dbReference type="ARBA" id="ARBA00022617"/>
    </source>
</evidence>
<keyword evidence="8" id="KW-0560">Oxidoreductase</keyword>
<dbReference type="InterPro" id="IPR001128">
    <property type="entry name" value="Cyt_P450"/>
</dbReference>
<organism evidence="10 11">
    <name type="scientific">Botrytis galanthina</name>
    <dbReference type="NCBI Taxonomy" id="278940"/>
    <lineage>
        <taxon>Eukaryota</taxon>
        <taxon>Fungi</taxon>
        <taxon>Dikarya</taxon>
        <taxon>Ascomycota</taxon>
        <taxon>Pezizomycotina</taxon>
        <taxon>Leotiomycetes</taxon>
        <taxon>Helotiales</taxon>
        <taxon>Sclerotiniaceae</taxon>
        <taxon>Botrytis</taxon>
    </lineage>
</organism>
<dbReference type="PANTHER" id="PTHR24305">
    <property type="entry name" value="CYTOCHROME P450"/>
    <property type="match status" value="1"/>
</dbReference>
<protein>
    <recommendedName>
        <fullName evidence="12">Cytochrome P450</fullName>
    </recommendedName>
</protein>
<dbReference type="GO" id="GO:0004497">
    <property type="term" value="F:monooxygenase activity"/>
    <property type="evidence" value="ECO:0007669"/>
    <property type="project" value="UniProtKB-KW"/>
</dbReference>
<dbReference type="PROSITE" id="PS00086">
    <property type="entry name" value="CYTOCHROME_P450"/>
    <property type="match status" value="1"/>
</dbReference>
<proteinExistence type="inferred from homology"/>
<feature type="binding site" description="axial binding residue" evidence="7">
    <location>
        <position position="421"/>
    </location>
    <ligand>
        <name>heme</name>
        <dbReference type="ChEBI" id="CHEBI:30413"/>
    </ligand>
    <ligandPart>
        <name>Fe</name>
        <dbReference type="ChEBI" id="CHEBI:18248"/>
    </ligandPart>
</feature>
<feature type="region of interest" description="Disordered" evidence="9">
    <location>
        <begin position="161"/>
        <end position="189"/>
    </location>
</feature>
<comment type="cofactor">
    <cofactor evidence="1 7">
        <name>heme</name>
        <dbReference type="ChEBI" id="CHEBI:30413"/>
    </cofactor>
</comment>
<comment type="caution">
    <text evidence="10">The sequence shown here is derived from an EMBL/GenBank/DDBJ whole genome shotgun (WGS) entry which is preliminary data.</text>
</comment>
<reference evidence="10 11" key="1">
    <citation type="submission" date="2017-12" db="EMBL/GenBank/DDBJ databases">
        <title>Comparative genomics of Botrytis spp.</title>
        <authorList>
            <person name="Valero-Jimenez C.A."/>
            <person name="Tapia P."/>
            <person name="Veloso J."/>
            <person name="Silva-Moreno E."/>
            <person name="Staats M."/>
            <person name="Valdes J.H."/>
            <person name="Van Kan J.A.L."/>
        </authorList>
    </citation>
    <scope>NUCLEOTIDE SEQUENCE [LARGE SCALE GENOMIC DNA]</scope>
    <source>
        <strain evidence="10 11">MUCL435</strain>
    </source>
</reference>